<dbReference type="SMR" id="A0A1S3Y270"/>
<dbReference type="RefSeq" id="XP_016446215.1">
    <property type="nucleotide sequence ID" value="XM_016590729.1"/>
</dbReference>
<dbReference type="CDD" id="cd12379">
    <property type="entry name" value="RRM2_I_PABPs"/>
    <property type="match status" value="1"/>
</dbReference>
<dbReference type="InterPro" id="IPR035979">
    <property type="entry name" value="RBD_domain_sf"/>
</dbReference>
<organism evidence="11">
    <name type="scientific">Nicotiana tabacum</name>
    <name type="common">Common tobacco</name>
    <dbReference type="NCBI Taxonomy" id="4097"/>
    <lineage>
        <taxon>Eukaryota</taxon>
        <taxon>Viridiplantae</taxon>
        <taxon>Streptophyta</taxon>
        <taxon>Embryophyta</taxon>
        <taxon>Tracheophyta</taxon>
        <taxon>Spermatophyta</taxon>
        <taxon>Magnoliopsida</taxon>
        <taxon>eudicotyledons</taxon>
        <taxon>Gunneridae</taxon>
        <taxon>Pentapetalae</taxon>
        <taxon>asterids</taxon>
        <taxon>lamiids</taxon>
        <taxon>Solanales</taxon>
        <taxon>Solanaceae</taxon>
        <taxon>Nicotianoideae</taxon>
        <taxon>Nicotianeae</taxon>
        <taxon>Nicotiana</taxon>
    </lineage>
</organism>
<dbReference type="GO" id="GO:0008266">
    <property type="term" value="F:poly(U) RNA binding"/>
    <property type="evidence" value="ECO:0000318"/>
    <property type="project" value="GO_Central"/>
</dbReference>
<dbReference type="FunFam" id="3.30.70.330:FF:000782">
    <property type="entry name" value="Polyadenylate-binding protein"/>
    <property type="match status" value="1"/>
</dbReference>
<dbReference type="SMART" id="SM00361">
    <property type="entry name" value="RRM_1"/>
    <property type="match status" value="3"/>
</dbReference>
<gene>
    <name evidence="11" type="primary">LOC107771374</name>
</gene>
<dbReference type="KEGG" id="nta:107771374"/>
<evidence type="ECO:0000256" key="6">
    <source>
        <dbReference type="ARBA" id="ARBA00022884"/>
    </source>
</evidence>
<evidence type="ECO:0000256" key="1">
    <source>
        <dbReference type="ARBA" id="ARBA00004123"/>
    </source>
</evidence>
<comment type="subcellular location">
    <subcellularLocation>
        <location evidence="2">Cytoplasm</location>
    </subcellularLocation>
    <subcellularLocation>
        <location evidence="1">Nucleus</location>
    </subcellularLocation>
</comment>
<proteinExistence type="inferred from homology"/>
<dbReference type="Pfam" id="PF00076">
    <property type="entry name" value="RRM_1"/>
    <property type="match status" value="4"/>
</dbReference>
<dbReference type="AlphaFoldDB" id="A0A1S3Y270"/>
<keyword evidence="6 9" id="KW-0694">RNA-binding</keyword>
<evidence type="ECO:0000256" key="9">
    <source>
        <dbReference type="PROSITE-ProRule" id="PRU00176"/>
    </source>
</evidence>
<comment type="function">
    <text evidence="8">Binds the poly(A) tail of mRNA. Appears to be an important mediator of the multiple roles of the poly(A) tail in mRNA biogenesis, stability and translation.</text>
</comment>
<evidence type="ECO:0000256" key="3">
    <source>
        <dbReference type="ARBA" id="ARBA00008557"/>
    </source>
</evidence>
<dbReference type="OMA" id="CTIFVFY"/>
<evidence type="ECO:0000256" key="7">
    <source>
        <dbReference type="ARBA" id="ARBA00023242"/>
    </source>
</evidence>
<evidence type="ECO:0000256" key="2">
    <source>
        <dbReference type="ARBA" id="ARBA00004496"/>
    </source>
</evidence>
<dbReference type="InterPro" id="IPR000504">
    <property type="entry name" value="RRM_dom"/>
</dbReference>
<dbReference type="STRING" id="4097.A0A1S3Y270"/>
<feature type="domain" description="RRM" evidence="10">
    <location>
        <begin position="101"/>
        <end position="171"/>
    </location>
</feature>
<dbReference type="PANTHER" id="PTHR24012">
    <property type="entry name" value="RNA BINDING PROTEIN"/>
    <property type="match status" value="1"/>
</dbReference>
<dbReference type="GO" id="GO:0005829">
    <property type="term" value="C:cytosol"/>
    <property type="evidence" value="ECO:0000318"/>
    <property type="project" value="GO_Central"/>
</dbReference>
<evidence type="ECO:0000313" key="11">
    <source>
        <dbReference type="RefSeq" id="XP_016446215.1"/>
    </source>
</evidence>
<comment type="similarity">
    <text evidence="3">Belongs to the polyadenylate-binding protein type-1 family.</text>
</comment>
<dbReference type="GO" id="GO:1990904">
    <property type="term" value="C:ribonucleoprotein complex"/>
    <property type="evidence" value="ECO:0000318"/>
    <property type="project" value="GO_Central"/>
</dbReference>
<feature type="non-terminal residue" evidence="11">
    <location>
        <position position="325"/>
    </location>
</feature>
<dbReference type="FunFam" id="3.30.70.330:FF:000003">
    <property type="entry name" value="Polyadenylate-binding protein"/>
    <property type="match status" value="1"/>
</dbReference>
<name>A0A1S3Y270_TOBAC</name>
<evidence type="ECO:0000256" key="4">
    <source>
        <dbReference type="ARBA" id="ARBA00022490"/>
    </source>
</evidence>
<dbReference type="InterPro" id="IPR003954">
    <property type="entry name" value="RRM_euk-type"/>
</dbReference>
<dbReference type="Gene3D" id="3.30.70.330">
    <property type="match status" value="4"/>
</dbReference>
<dbReference type="SMART" id="SM00360">
    <property type="entry name" value="RRM"/>
    <property type="match status" value="3"/>
</dbReference>
<feature type="domain" description="RRM" evidence="10">
    <location>
        <begin position="295"/>
        <end position="325"/>
    </location>
</feature>
<keyword evidence="4" id="KW-0963">Cytoplasm</keyword>
<feature type="domain" description="RRM" evidence="10">
    <location>
        <begin position="13"/>
        <end position="91"/>
    </location>
</feature>
<dbReference type="SUPFAM" id="SSF54928">
    <property type="entry name" value="RNA-binding domain, RBD"/>
    <property type="match status" value="3"/>
</dbReference>
<evidence type="ECO:0000256" key="5">
    <source>
        <dbReference type="ARBA" id="ARBA00022737"/>
    </source>
</evidence>
<dbReference type="GO" id="GO:0005634">
    <property type="term" value="C:nucleus"/>
    <property type="evidence" value="ECO:0000318"/>
    <property type="project" value="GO_Central"/>
</dbReference>
<reference evidence="11" key="1">
    <citation type="submission" date="2025-08" db="UniProtKB">
        <authorList>
            <consortium name="RefSeq"/>
        </authorList>
    </citation>
    <scope>IDENTIFICATION</scope>
</reference>
<dbReference type="PROSITE" id="PS50102">
    <property type="entry name" value="RRM"/>
    <property type="match status" value="4"/>
</dbReference>
<feature type="domain" description="RRM" evidence="10">
    <location>
        <begin position="192"/>
        <end position="269"/>
    </location>
</feature>
<evidence type="ECO:0000259" key="10">
    <source>
        <dbReference type="PROSITE" id="PS50102"/>
    </source>
</evidence>
<dbReference type="FunFam" id="3.30.70.330:FF:000500">
    <property type="entry name" value="Polyadenylate-binding protein"/>
    <property type="match status" value="1"/>
</dbReference>
<accession>A0A1S3Y270</accession>
<dbReference type="InterPro" id="IPR045305">
    <property type="entry name" value="RRM2_I_PABPs"/>
</dbReference>
<dbReference type="InterPro" id="IPR012677">
    <property type="entry name" value="Nucleotide-bd_a/b_plait_sf"/>
</dbReference>
<keyword evidence="5" id="KW-0677">Repeat</keyword>
<keyword evidence="7" id="KW-0539">Nucleus</keyword>
<evidence type="ECO:0000256" key="8">
    <source>
        <dbReference type="ARBA" id="ARBA00054110"/>
    </source>
</evidence>
<dbReference type="GO" id="GO:0008143">
    <property type="term" value="F:poly(A) binding"/>
    <property type="evidence" value="ECO:0000318"/>
    <property type="project" value="GO_Central"/>
</dbReference>
<protein>
    <submittedName>
        <fullName evidence="11">Polyadenylate-binding protein 7-like</fullName>
    </submittedName>
</protein>
<dbReference type="GO" id="GO:0003730">
    <property type="term" value="F:mRNA 3'-UTR binding"/>
    <property type="evidence" value="ECO:0000318"/>
    <property type="project" value="GO_Central"/>
</dbReference>
<dbReference type="OrthoDB" id="1225781at2759"/>
<dbReference type="PaxDb" id="4097-A0A1S3Y270"/>
<sequence length="325" mass="36322">MAVPPTVLPATPASLYVGDLHHDVTDGQLFDAFSEFKSLASVRICRDSSTGRSLCYGYVNFISPQDAIRAIEVKNNSTLNGKVIRVCWSRRDPDARRSGKGNVFVKNLSDTINNAKLQEMFQKFGNTLSCKVVFSEEGNSKGYGFVQFESEESANAAIEKLNGTMVGDKQMYAGKFVRKSDRILPSPDAKYTNLYFKNLDLDISEEHLREKFSGFGKIISLVIAKDESGASKGFGFVNFDDPDDARRAMEAMNGSPIGSKTLYVARAQKKAEREQLLKRLFEERRKEQIMKYQGSNVYVKNVDDDVSDNELRELFSQCGTITSAK</sequence>